<gene>
    <name evidence="2" type="ORF">ISP15_10580</name>
</gene>
<name>A0ABW8JIF7_9GAMM</name>
<evidence type="ECO:0000256" key="1">
    <source>
        <dbReference type="SAM" id="MobiDB-lite"/>
    </source>
</evidence>
<keyword evidence="3" id="KW-1185">Reference proteome</keyword>
<evidence type="ECO:0000313" key="2">
    <source>
        <dbReference type="EMBL" id="MFK2900779.1"/>
    </source>
</evidence>
<comment type="caution">
    <text evidence="2">The sequence shown here is derived from an EMBL/GenBank/DDBJ whole genome shotgun (WGS) entry which is preliminary data.</text>
</comment>
<feature type="compositionally biased region" description="Acidic residues" evidence="1">
    <location>
        <begin position="68"/>
        <end position="81"/>
    </location>
</feature>
<sequence>MPGVTEFLEKMGSEAHWRNAAREDIELALDGTDIETPVRNAILDKDNDMLHALLHQAPLFGTMLPTAPDEEEEEQEEDEPGENPGPKGIRGSHTTPSLAQA</sequence>
<protein>
    <submittedName>
        <fullName evidence="2">Uncharacterized protein</fullName>
    </submittedName>
</protein>
<dbReference type="RefSeq" id="WP_404547279.1">
    <property type="nucleotide sequence ID" value="NZ_JADIKJ010000011.1"/>
</dbReference>
<dbReference type="EMBL" id="JADIKJ010000011">
    <property type="protein sequence ID" value="MFK2900779.1"/>
    <property type="molecule type" value="Genomic_DNA"/>
</dbReference>
<accession>A0ABW8JIF7</accession>
<proteinExistence type="predicted"/>
<dbReference type="Proteomes" id="UP001620461">
    <property type="component" value="Unassembled WGS sequence"/>
</dbReference>
<feature type="compositionally biased region" description="Polar residues" evidence="1">
    <location>
        <begin position="92"/>
        <end position="101"/>
    </location>
</feature>
<organism evidence="2 3">
    <name type="scientific">Dyella jejuensis</name>
    <dbReference type="NCBI Taxonomy" id="1432009"/>
    <lineage>
        <taxon>Bacteria</taxon>
        <taxon>Pseudomonadati</taxon>
        <taxon>Pseudomonadota</taxon>
        <taxon>Gammaproteobacteria</taxon>
        <taxon>Lysobacterales</taxon>
        <taxon>Rhodanobacteraceae</taxon>
        <taxon>Dyella</taxon>
    </lineage>
</organism>
<reference evidence="2 3" key="1">
    <citation type="submission" date="2020-10" db="EMBL/GenBank/DDBJ databases">
        <title>Phylogeny of dyella-like bacteria.</title>
        <authorList>
            <person name="Fu J."/>
        </authorList>
    </citation>
    <scope>NUCLEOTIDE SEQUENCE [LARGE SCALE GENOMIC DNA]</scope>
    <source>
        <strain evidence="2 3">JP1</strain>
    </source>
</reference>
<feature type="region of interest" description="Disordered" evidence="1">
    <location>
        <begin position="63"/>
        <end position="101"/>
    </location>
</feature>
<evidence type="ECO:0000313" key="3">
    <source>
        <dbReference type="Proteomes" id="UP001620461"/>
    </source>
</evidence>